<gene>
    <name evidence="2" type="ORF">FGM00_00795</name>
</gene>
<dbReference type="Proteomes" id="UP000310017">
    <property type="component" value="Chromosome"/>
</dbReference>
<keyword evidence="3" id="KW-1185">Reference proteome</keyword>
<dbReference type="EMBL" id="CP040710">
    <property type="protein sequence ID" value="QCW98729.1"/>
    <property type="molecule type" value="Genomic_DNA"/>
</dbReference>
<sequence>MTLEEMQHVWSEMTEKIDEQKRLTDTLIINMKQEKFRNKISRIARYESLGAVICFLAALAIIVNIGKLDTWYLLASGIVVIAYLVLIPWIVLKKIAQMKRIDMVENNYRQSLIEFTKKRKQFLFWQRTAIFLNFFLLVLILPVSSKLLKGKDLFVEQSSVWGWYILVMLVLVIPFSFWGYRKYSRMTGAAEKLLRDLQS</sequence>
<reference evidence="2 3" key="1">
    <citation type="submission" date="2019-05" db="EMBL/GenBank/DDBJ databases">
        <title>Genome sequencing of F202Z8.</title>
        <authorList>
            <person name="Kwon Y.M."/>
        </authorList>
    </citation>
    <scope>NUCLEOTIDE SEQUENCE [LARGE SCALE GENOMIC DNA]</scope>
    <source>
        <strain evidence="2 3">F202Z8</strain>
    </source>
</reference>
<accession>A0A5B7SNY4</accession>
<dbReference type="KEGG" id="asag:FGM00_00795"/>
<keyword evidence="1" id="KW-0472">Membrane</keyword>
<dbReference type="AlphaFoldDB" id="A0A5B7SNY4"/>
<organism evidence="2 3">
    <name type="scientific">Aggregatimonas sangjinii</name>
    <dbReference type="NCBI Taxonomy" id="2583587"/>
    <lineage>
        <taxon>Bacteria</taxon>
        <taxon>Pseudomonadati</taxon>
        <taxon>Bacteroidota</taxon>
        <taxon>Flavobacteriia</taxon>
        <taxon>Flavobacteriales</taxon>
        <taxon>Flavobacteriaceae</taxon>
        <taxon>Aggregatimonas</taxon>
    </lineage>
</organism>
<feature type="transmembrane region" description="Helical" evidence="1">
    <location>
        <begin position="161"/>
        <end position="180"/>
    </location>
</feature>
<dbReference type="OrthoDB" id="1160385at2"/>
<name>A0A5B7SNY4_9FLAO</name>
<proteinExistence type="predicted"/>
<evidence type="ECO:0000313" key="3">
    <source>
        <dbReference type="Proteomes" id="UP000310017"/>
    </source>
</evidence>
<feature type="transmembrane region" description="Helical" evidence="1">
    <location>
        <begin position="122"/>
        <end position="141"/>
    </location>
</feature>
<keyword evidence="1" id="KW-0812">Transmembrane</keyword>
<protein>
    <submittedName>
        <fullName evidence="2">Uncharacterized protein</fullName>
    </submittedName>
</protein>
<feature type="transmembrane region" description="Helical" evidence="1">
    <location>
        <begin position="71"/>
        <end position="92"/>
    </location>
</feature>
<keyword evidence="1" id="KW-1133">Transmembrane helix</keyword>
<feature type="transmembrane region" description="Helical" evidence="1">
    <location>
        <begin position="46"/>
        <end position="65"/>
    </location>
</feature>
<evidence type="ECO:0000313" key="2">
    <source>
        <dbReference type="EMBL" id="QCW98729.1"/>
    </source>
</evidence>
<dbReference type="RefSeq" id="WP_138851084.1">
    <property type="nucleotide sequence ID" value="NZ_CP040710.1"/>
</dbReference>
<evidence type="ECO:0000256" key="1">
    <source>
        <dbReference type="SAM" id="Phobius"/>
    </source>
</evidence>